<evidence type="ECO:0000256" key="3">
    <source>
        <dbReference type="SAM" id="MobiDB-lite"/>
    </source>
</evidence>
<dbReference type="GO" id="GO:0008270">
    <property type="term" value="F:zinc ion binding"/>
    <property type="evidence" value="ECO:0007669"/>
    <property type="project" value="UniProtKB-UniRule"/>
</dbReference>
<feature type="domain" description="F5/8 type C" evidence="4">
    <location>
        <begin position="1"/>
        <end position="136"/>
    </location>
</feature>
<dbReference type="Pfam" id="PF01400">
    <property type="entry name" value="Astacin"/>
    <property type="match status" value="1"/>
</dbReference>
<dbReference type="Gene3D" id="3.40.390.10">
    <property type="entry name" value="Collagenase (Catalytic Domain)"/>
    <property type="match status" value="1"/>
</dbReference>
<keyword evidence="1 2" id="KW-0862">Zinc</keyword>
<comment type="cofactor">
    <cofactor evidence="1 2">
        <name>Zn(2+)</name>
        <dbReference type="ChEBI" id="CHEBI:29105"/>
    </cofactor>
    <text evidence="1 2">Binds 1 zinc ion per subunit.</text>
</comment>
<feature type="domain" description="F5/8 type C" evidence="4">
    <location>
        <begin position="1318"/>
        <end position="1471"/>
    </location>
</feature>
<feature type="domain" description="MAM" evidence="5">
    <location>
        <begin position="2558"/>
        <end position="2622"/>
    </location>
</feature>
<dbReference type="SUPFAM" id="SSF49899">
    <property type="entry name" value="Concanavalin A-like lectins/glucanases"/>
    <property type="match status" value="1"/>
</dbReference>
<feature type="binding site" evidence="1">
    <location>
        <position position="2462"/>
    </location>
    <ligand>
        <name>Zn(2+)</name>
        <dbReference type="ChEBI" id="CHEBI:29105"/>
        <note>catalytic</note>
    </ligand>
</feature>
<keyword evidence="1 2" id="KW-0645">Protease</keyword>
<dbReference type="PANTHER" id="PTHR24543:SF325">
    <property type="entry name" value="F5_8 TYPE C DOMAIN-CONTAINING PROTEIN"/>
    <property type="match status" value="1"/>
</dbReference>
<dbReference type="InterPro" id="IPR001506">
    <property type="entry name" value="Peptidase_M12A"/>
</dbReference>
<dbReference type="GO" id="GO:0004222">
    <property type="term" value="F:metalloendopeptidase activity"/>
    <property type="evidence" value="ECO:0007669"/>
    <property type="project" value="UniProtKB-UniRule"/>
</dbReference>
<comment type="caution">
    <text evidence="1">Lacks conserved residue(s) required for the propagation of feature annotation.</text>
</comment>
<dbReference type="SUPFAM" id="SSF49785">
    <property type="entry name" value="Galactose-binding domain-like"/>
    <property type="match status" value="2"/>
</dbReference>
<feature type="compositionally biased region" description="Polar residues" evidence="3">
    <location>
        <begin position="1"/>
        <end position="17"/>
    </location>
</feature>
<evidence type="ECO:0000313" key="7">
    <source>
        <dbReference type="EMBL" id="PFX32854.1"/>
    </source>
</evidence>
<dbReference type="CDD" id="cd00057">
    <property type="entry name" value="FA58C"/>
    <property type="match status" value="2"/>
</dbReference>
<feature type="domain" description="Peptidase M12A" evidence="6">
    <location>
        <begin position="2361"/>
        <end position="2555"/>
    </location>
</feature>
<dbReference type="InterPro" id="IPR013320">
    <property type="entry name" value="ConA-like_dom_sf"/>
</dbReference>
<dbReference type="InterPro" id="IPR008979">
    <property type="entry name" value="Galactose-bd-like_sf"/>
</dbReference>
<feature type="binding site" evidence="1">
    <location>
        <position position="2456"/>
    </location>
    <ligand>
        <name>Zn(2+)</name>
        <dbReference type="ChEBI" id="CHEBI:29105"/>
        <note>catalytic</note>
    </ligand>
</feature>
<reference evidence="8" key="1">
    <citation type="journal article" date="2017" name="bioRxiv">
        <title>Comparative analysis of the genomes of Stylophora pistillata and Acropora digitifera provides evidence for extensive differences between species of corals.</title>
        <authorList>
            <person name="Voolstra C.R."/>
            <person name="Li Y."/>
            <person name="Liew Y.J."/>
            <person name="Baumgarten S."/>
            <person name="Zoccola D."/>
            <person name="Flot J.-F."/>
            <person name="Tambutte S."/>
            <person name="Allemand D."/>
            <person name="Aranda M."/>
        </authorList>
    </citation>
    <scope>NUCLEOTIDE SEQUENCE [LARGE SCALE GENOMIC DNA]</scope>
</reference>
<dbReference type="Proteomes" id="UP000225706">
    <property type="component" value="Unassembled WGS sequence"/>
</dbReference>
<dbReference type="GO" id="GO:0006508">
    <property type="term" value="P:proteolysis"/>
    <property type="evidence" value="ECO:0007669"/>
    <property type="project" value="UniProtKB-KW"/>
</dbReference>
<proteinExistence type="predicted"/>
<dbReference type="Pfam" id="PF00629">
    <property type="entry name" value="MAM"/>
    <property type="match status" value="1"/>
</dbReference>
<accession>A0A2B4SQA9</accession>
<sequence>MTASSIFKKNHGPSNGRLNRAAADGKTGAWSAGANDANQWLQVDFGRNVRITKLATQGRQDYDQWVKAFTLSYNVDGNPSFQIYQENGAEKVFNGNRDRDTIANHILIQPIIARSVQIKPKSWDGHISLRAEFYGCILSDRYQVLGRVVHMDFVQEQLKTKKKVNFGDSQEQPNGIELEVMADTIYMKGDIKMRGTKKLTMFSRKLSFVKGSKLDLRAPDLSQSFNSLEPGADGNDGKHGVNGTTVEISADTVVGYINIITNGGNGNKGQNGADGRKGADNMAKELDKTQSDCNAQTKRNERGKITGCTEKITGTPGVKGGNGGDGGYAGKSGNGGNAGRQTIYLIKLLGSIELRTCRGTGGKAAKNGVGGEAPVSAGSDGEVANSFLQKLKLDRSQKNKYPLVLMKVMTRYAEELVLVNNTRNAQAVFEFIADLAIGRDEDLRKLSKRRLGFLNRKGFDRFGNNKLFAPLMKWETFKEQLVKIKDNAQAYENAYNGIRASIEQQEAVMMYIIAMAIVMKMNKRYVDDINMAVQATPVGMRYKDGKTHMDERSVAEDQGISDDERTMTLIKQIGNDIHPSIQLEIDYPSKHQDGKLPILDLKVWMETKGEETDRQDEKASASVIMYEFYSKSMASKTVIHARSAVSWSTKRTVLTQEVLRVLLNCSRLLPWERVVENVNEMVLRMQYSGYSKKFRYEVVDSALKAFRARQRAERKGERPLHRPKEWRKVEREKEKSERKSNWYKRGGNESVIFVPATPNSRLRKEYQTEIKQQGFNIKVVEKAGIAIKRLLQKSDPFKPRQCGREDCPVCSTGGKGPCDRESVTYEIKCIQCNSVYVGETARSAYTRGKEHTKSLNNKEERSALWKHCKEKHNREAITELEASMKSSLEEIIVQLPDVHRAAQFNKIDLFLVLQALVGFVTGTTERDSLALLGTTLTVIGHFASRCKTGTLQDNKEKLKKWLMFGMEYAALKDSSELDFDKMDVGSVPEVMKNNLEMNKEGLTADLVCMIEERSLPRNLAKFKEQIERFFVAGGARIDLIAKVIDLDNAIGGYNFDIPNLEGTSNKIESLRNSGDLDSPIAENIQQMFLDDLLTTYQQMETSFIQNLYQFYKSFEFRLLWNVGSTLVDYQRRASKAARGTDQLRGVLQLTSALQEIDSIERKGRKCFTKFKYSTNTHKWSFNSVDDAMMYVELYGNAAQNENKLPAIVHLRLRHMSASFFRDGNGKIREFRQQNMDVWRKFEFDRFAITDTAKCQAEKKRGNKDSLYCMEKDDVRFQTMCCHYLSDSPCQDVLLGAEECQSPFGSYELTIPVDEDVDCRPDNSQLTNKNCKEFDQMTASSTFKKNHGPSNGRLNHAAANGKAGAWSAGANDASQWLQVDFGRNVRITKLATQGRQDYDQWVKTFTLSYGVDGNPSFQLYQENGAEKVFNGNKDRNTIANHVLIQPIIARSVQIKPKSWNDHISMRAEFYGCILSDRYQVLGRVVHMDFVQEQLKTKKKVNFGDSQEQPNGIELEVMADTIYVKGDIKMRGTKKLAMFSRKLSFAKGSKLDLRAPDLSQSFNNLEPGADGNDGKHGVNGTTVEISADTVVGYINIITNGGNGNKGQNGADGKKGADSMAKELDKTQSDCNAQTKRNEKGKITGCTEKITGTPGAKGGNGGDGGYAGKSGNGGNAGRQTIYLTKLLGRVELRTCRGTGGQAAKNGVGGEAPISAGSNGEVANSFLQKIKLDRSQKDKYPLVLMKVMARYAEDLVLVNNTRNAQAVFQFIADLAIGRDEDLRKLVKRRLGFLNKKGFDRFGNNKLFAPLMKWETFKEQLVQIKDNAQAYENAYNGIRASIEQQEGIKQVLEALPLPAKIQVSKEKERLVEARRIALSEKRAYVQAITELEASMKSSLEEILVQLPEVHKAAQFNKADLFVVLQALVGFVSGTAGRDPLALIGSALTVIGHFAAKCGTGTLQDNKEKLQKWLTFGKEYAALKDSSDLDFDKMDVGSVPEVMKTNLELNKEGLTADLICMIEERSLPRNLAKFKEQIERFFVAGGARIDLIAKVIDLDNAIGGYNFDIPNLEETSNKIESLRNSGDLDSPISENIQQMFLDDLLTTYQQMEASFTQNLYQFYKGFEFRSLWNVGDTLVNYQRRASEAARGTDQLRGVLELTNALQEIDSIESKGRKCFTKFKYSTNTHKWSFNIFDHAMMYVELYGNETQKENNSPPIVYLRLRHTSASFFRDGNGKIREFRQQNMDVWRKFEFDRFAITDTAKCQAEKKKGNKDSLYCMEKDDVRFQAMCCHYLSDSPCQDVLLGAEECQSPFGSYELSLPVDEDVDCRPGNTDMFLHEGDIKLSPDQRTALELFGDPTAPLGARGMTNEQHHLWDTLKRILLLKVSFLAQCGSGNKARACSLREEQQKKTILSFSKEAVVPVFVLQRCWSYVGRQGGKQLISLASDCWYQGTVVHEMGHALRFWHEQSRPDRDDHVEIVWKNIPEDKRRNFMKYNASKIDSLGMPYDYLSVMHYSSNAFGINGTTTIIAKDSSIKQLGQRIGLRAMDVKQADLLYSCIGPEDCTFDDTLCGYKNIDGDDFDWTRRMGKTPSGRTGPETDHTTLRFGLFMFIETSKPRKLNDTALL</sequence>
<dbReference type="PANTHER" id="PTHR24543">
    <property type="entry name" value="MULTICOPPER OXIDASE-RELATED"/>
    <property type="match status" value="1"/>
</dbReference>
<name>A0A2B4SQA9_STYPI</name>
<feature type="binding site" evidence="1">
    <location>
        <position position="2452"/>
    </location>
    <ligand>
        <name>Zn(2+)</name>
        <dbReference type="ChEBI" id="CHEBI:29105"/>
        <note>catalytic</note>
    </ligand>
</feature>
<evidence type="ECO:0000256" key="1">
    <source>
        <dbReference type="PROSITE-ProRule" id="PRU01211"/>
    </source>
</evidence>
<dbReference type="PROSITE" id="PS50060">
    <property type="entry name" value="MAM_2"/>
    <property type="match status" value="1"/>
</dbReference>
<keyword evidence="1 2" id="KW-0479">Metal-binding</keyword>
<dbReference type="EC" id="3.4.24.-" evidence="2"/>
<dbReference type="InterPro" id="IPR006026">
    <property type="entry name" value="Peptidase_Metallo"/>
</dbReference>
<dbReference type="SMART" id="SM00235">
    <property type="entry name" value="ZnMc"/>
    <property type="match status" value="1"/>
</dbReference>
<feature type="active site" evidence="1">
    <location>
        <position position="2453"/>
    </location>
</feature>
<gene>
    <name evidence="7" type="primary">Mep1b</name>
    <name evidence="7" type="ORF">AWC38_SpisGene2313</name>
</gene>
<dbReference type="PROSITE" id="PS51864">
    <property type="entry name" value="ASTACIN"/>
    <property type="match status" value="1"/>
</dbReference>
<evidence type="ECO:0000313" key="8">
    <source>
        <dbReference type="Proteomes" id="UP000225706"/>
    </source>
</evidence>
<feature type="compositionally biased region" description="Basic and acidic residues" evidence="3">
    <location>
        <begin position="1609"/>
        <end position="1625"/>
    </location>
</feature>
<dbReference type="PRINTS" id="PR00480">
    <property type="entry name" value="ASTACIN"/>
</dbReference>
<keyword evidence="1 2" id="KW-0482">Metalloprotease</keyword>
<comment type="caution">
    <text evidence="7">The sequence shown here is derived from an EMBL/GenBank/DDBJ whole genome shotgun (WGS) entry which is preliminary data.</text>
</comment>
<feature type="region of interest" description="Disordered" evidence="3">
    <location>
        <begin position="1600"/>
        <end position="1629"/>
    </location>
</feature>
<dbReference type="OrthoDB" id="10057701at2759"/>
<organism evidence="7 8">
    <name type="scientific">Stylophora pistillata</name>
    <name type="common">Smooth cauliflower coral</name>
    <dbReference type="NCBI Taxonomy" id="50429"/>
    <lineage>
        <taxon>Eukaryota</taxon>
        <taxon>Metazoa</taxon>
        <taxon>Cnidaria</taxon>
        <taxon>Anthozoa</taxon>
        <taxon>Hexacorallia</taxon>
        <taxon>Scleractinia</taxon>
        <taxon>Astrocoeniina</taxon>
        <taxon>Pocilloporidae</taxon>
        <taxon>Stylophora</taxon>
    </lineage>
</organism>
<evidence type="ECO:0000259" key="5">
    <source>
        <dbReference type="PROSITE" id="PS50060"/>
    </source>
</evidence>
<evidence type="ECO:0000259" key="6">
    <source>
        <dbReference type="PROSITE" id="PS51864"/>
    </source>
</evidence>
<evidence type="ECO:0000259" key="4">
    <source>
        <dbReference type="PROSITE" id="PS50022"/>
    </source>
</evidence>
<keyword evidence="1 2" id="KW-0378">Hydrolase</keyword>
<feature type="region of interest" description="Disordered" evidence="3">
    <location>
        <begin position="1"/>
        <end position="30"/>
    </location>
</feature>
<dbReference type="CDD" id="cd04280">
    <property type="entry name" value="ZnMc_astacin_like"/>
    <property type="match status" value="1"/>
</dbReference>
<evidence type="ECO:0000256" key="2">
    <source>
        <dbReference type="RuleBase" id="RU361183"/>
    </source>
</evidence>
<dbReference type="SUPFAM" id="SSF55486">
    <property type="entry name" value="Metalloproteases ('zincins'), catalytic domain"/>
    <property type="match status" value="1"/>
</dbReference>
<dbReference type="FunFam" id="2.60.120.260:FF:000016">
    <property type="entry name" value="Contactin-associated protein-like 4 isoform 1"/>
    <property type="match status" value="2"/>
</dbReference>
<dbReference type="SMART" id="SM00231">
    <property type="entry name" value="FA58C"/>
    <property type="match status" value="2"/>
</dbReference>
<dbReference type="Gene3D" id="2.60.120.260">
    <property type="entry name" value="Galactose-binding domain-like"/>
    <property type="match status" value="2"/>
</dbReference>
<protein>
    <recommendedName>
        <fullName evidence="2">Metalloendopeptidase</fullName>
        <ecNumber evidence="2">3.4.24.-</ecNumber>
    </recommendedName>
</protein>
<keyword evidence="8" id="KW-1185">Reference proteome</keyword>
<dbReference type="PROSITE" id="PS50022">
    <property type="entry name" value="FA58C_3"/>
    <property type="match status" value="2"/>
</dbReference>
<dbReference type="InterPro" id="IPR034035">
    <property type="entry name" value="Astacin-like_dom"/>
</dbReference>
<dbReference type="InterPro" id="IPR024079">
    <property type="entry name" value="MetalloPept_cat_dom_sf"/>
</dbReference>
<dbReference type="EMBL" id="LSMT01000018">
    <property type="protein sequence ID" value="PFX32854.1"/>
    <property type="molecule type" value="Genomic_DNA"/>
</dbReference>
<dbReference type="Gene3D" id="2.60.120.200">
    <property type="match status" value="1"/>
</dbReference>
<dbReference type="InterPro" id="IPR000421">
    <property type="entry name" value="FA58C"/>
</dbReference>
<feature type="region of interest" description="Disordered" evidence="3">
    <location>
        <begin position="712"/>
        <end position="732"/>
    </location>
</feature>
<dbReference type="Pfam" id="PF00754">
    <property type="entry name" value="F5_F8_type_C"/>
    <property type="match status" value="2"/>
</dbReference>
<dbReference type="GO" id="GO:0016020">
    <property type="term" value="C:membrane"/>
    <property type="evidence" value="ECO:0007669"/>
    <property type="project" value="InterPro"/>
</dbReference>
<dbReference type="InterPro" id="IPR000998">
    <property type="entry name" value="MAM_dom"/>
</dbReference>